<comment type="similarity">
    <text evidence="1 8">Belongs to the cytochrome P450 family.</text>
</comment>
<accession>A0A7J8QUW9</accession>
<dbReference type="GO" id="GO:0016709">
    <property type="term" value="F:oxidoreductase activity, acting on paired donors, with incorporation or reduction of molecular oxygen, NAD(P)H as one donor, and incorporation of one atom of oxygen"/>
    <property type="evidence" value="ECO:0007669"/>
    <property type="project" value="UniProtKB-ARBA"/>
</dbReference>
<sequence length="589" mass="66080">MTLALQLTHLTIARLLQGFDLTTPFNAPVDISEGTGAVMPKTTPLQLVLTPRLPPAIAGILGLVLFYKLWRPGTPGDQSKHLVLAPEPSGALPLIGHMLLLRGQRTLAHTWAVMADKYGPIFTFRLGVFPALIISNHEAVKECFTTNDRVLANRPRSNAGIYLGYDHAGFGFAPYGEYWRQVRKLAMVELLSTRRLETLKHVHISEVNAFIKDLYLFCMLNQQNPNPKLVISQKLEALTLNTIMRLMTGKRYFWDTTDGEDDEEAAHVAKVIKDFMYVSGLISPSEVVPFLGWMDSMFMGQVKSMKRVAREIDSIVGEWVEEHKLKRLKSEAKPENTPDFIDIMLSAIEEDSMFGYSRETIIKANVMFDLVFRVDFSIGFAPYNCSDTTSITLTWILSNLMNNRHALKCAQEELDLKVGRDKWVQDSDIEKLVYLQAVVKETLRLYPPGPISVPHEASEDCSIGGYHVGKGTRVIVNLWKLHRDPQVWSNPDVFEPERFLTSHADVDVLGQHFELIPFGSGRRSCPGITLALQMTHLTIASILQGFELSTPFGETVDMSEGLGITMPKVTPLEVILSPRLPSAMYLHST</sequence>
<comment type="cofactor">
    <cofactor evidence="7">
        <name>heme</name>
        <dbReference type="ChEBI" id="CHEBI:30413"/>
    </cofactor>
</comment>
<dbReference type="GO" id="GO:0005506">
    <property type="term" value="F:iron ion binding"/>
    <property type="evidence" value="ECO:0007669"/>
    <property type="project" value="InterPro"/>
</dbReference>
<keyword evidence="10" id="KW-1185">Reference proteome</keyword>
<keyword evidence="2 7" id="KW-0349">Heme</keyword>
<dbReference type="CDD" id="cd20654">
    <property type="entry name" value="CYP82"/>
    <property type="match status" value="1"/>
</dbReference>
<evidence type="ECO:0000256" key="2">
    <source>
        <dbReference type="ARBA" id="ARBA00022617"/>
    </source>
</evidence>
<evidence type="ECO:0000313" key="10">
    <source>
        <dbReference type="Proteomes" id="UP000593561"/>
    </source>
</evidence>
<keyword evidence="3 7" id="KW-0479">Metal-binding</keyword>
<keyword evidence="5 7" id="KW-0408">Iron</keyword>
<dbReference type="PROSITE" id="PS00086">
    <property type="entry name" value="CYTOCHROME_P450"/>
    <property type="match status" value="1"/>
</dbReference>
<evidence type="ECO:0000256" key="4">
    <source>
        <dbReference type="ARBA" id="ARBA00023002"/>
    </source>
</evidence>
<proteinExistence type="inferred from homology"/>
<dbReference type="InterPro" id="IPR002401">
    <property type="entry name" value="Cyt_P450_E_grp-I"/>
</dbReference>
<evidence type="ECO:0000256" key="8">
    <source>
        <dbReference type="RuleBase" id="RU000461"/>
    </source>
</evidence>
<dbReference type="InterPro" id="IPR036396">
    <property type="entry name" value="Cyt_P450_sf"/>
</dbReference>
<feature type="binding site" description="axial binding residue" evidence="7">
    <location>
        <position position="525"/>
    </location>
    <ligand>
        <name>heme</name>
        <dbReference type="ChEBI" id="CHEBI:30413"/>
    </ligand>
    <ligandPart>
        <name>Fe</name>
        <dbReference type="ChEBI" id="CHEBI:18248"/>
    </ligandPart>
</feature>
<dbReference type="FunFam" id="1.10.630.10:FF:000026">
    <property type="entry name" value="Cytochrome P450 82C4"/>
    <property type="match status" value="1"/>
</dbReference>
<evidence type="ECO:0000256" key="6">
    <source>
        <dbReference type="ARBA" id="ARBA00023033"/>
    </source>
</evidence>
<name>A0A7J8QUW9_GOSDV</name>
<dbReference type="Pfam" id="PF00067">
    <property type="entry name" value="p450"/>
    <property type="match status" value="1"/>
</dbReference>
<evidence type="ECO:0000256" key="1">
    <source>
        <dbReference type="ARBA" id="ARBA00010617"/>
    </source>
</evidence>
<dbReference type="PANTHER" id="PTHR47947:SF56">
    <property type="entry name" value="CYTOCHROME P450 CYP82D47-LIKE"/>
    <property type="match status" value="1"/>
</dbReference>
<gene>
    <name evidence="9" type="ORF">Godav_017925</name>
</gene>
<reference evidence="9 10" key="1">
    <citation type="journal article" date="2019" name="Genome Biol. Evol.">
        <title>Insights into the evolution of the New World diploid cottons (Gossypium, subgenus Houzingenia) based on genome sequencing.</title>
        <authorList>
            <person name="Grover C.E."/>
            <person name="Arick M.A. 2nd"/>
            <person name="Thrash A."/>
            <person name="Conover J.L."/>
            <person name="Sanders W.S."/>
            <person name="Peterson D.G."/>
            <person name="Frelichowski J.E."/>
            <person name="Scheffler J.A."/>
            <person name="Scheffler B.E."/>
            <person name="Wendel J.F."/>
        </authorList>
    </citation>
    <scope>NUCLEOTIDE SEQUENCE [LARGE SCALE GENOMIC DNA]</scope>
    <source>
        <strain evidence="9">27</strain>
        <tissue evidence="9">Leaf</tissue>
    </source>
</reference>
<dbReference type="AlphaFoldDB" id="A0A7J8QUW9"/>
<evidence type="ECO:0008006" key="11">
    <source>
        <dbReference type="Google" id="ProtNLM"/>
    </source>
</evidence>
<dbReference type="InterPro" id="IPR050651">
    <property type="entry name" value="Plant_Cytochrome_P450_Monoox"/>
</dbReference>
<organism evidence="9 10">
    <name type="scientific">Gossypium davidsonii</name>
    <name type="common">Davidson's cotton</name>
    <name type="synonym">Gossypium klotzschianum subsp. davidsonii</name>
    <dbReference type="NCBI Taxonomy" id="34287"/>
    <lineage>
        <taxon>Eukaryota</taxon>
        <taxon>Viridiplantae</taxon>
        <taxon>Streptophyta</taxon>
        <taxon>Embryophyta</taxon>
        <taxon>Tracheophyta</taxon>
        <taxon>Spermatophyta</taxon>
        <taxon>Magnoliopsida</taxon>
        <taxon>eudicotyledons</taxon>
        <taxon>Gunneridae</taxon>
        <taxon>Pentapetalae</taxon>
        <taxon>rosids</taxon>
        <taxon>malvids</taxon>
        <taxon>Malvales</taxon>
        <taxon>Malvaceae</taxon>
        <taxon>Malvoideae</taxon>
        <taxon>Gossypium</taxon>
    </lineage>
</organism>
<dbReference type="PRINTS" id="PR00385">
    <property type="entry name" value="P450"/>
</dbReference>
<comment type="caution">
    <text evidence="9">The sequence shown here is derived from an EMBL/GenBank/DDBJ whole genome shotgun (WGS) entry which is preliminary data.</text>
</comment>
<dbReference type="SUPFAM" id="SSF48264">
    <property type="entry name" value="Cytochrome P450"/>
    <property type="match status" value="1"/>
</dbReference>
<dbReference type="GO" id="GO:0020037">
    <property type="term" value="F:heme binding"/>
    <property type="evidence" value="ECO:0007669"/>
    <property type="project" value="InterPro"/>
</dbReference>
<dbReference type="Proteomes" id="UP000593561">
    <property type="component" value="Unassembled WGS sequence"/>
</dbReference>
<dbReference type="Gene3D" id="1.10.630.10">
    <property type="entry name" value="Cytochrome P450"/>
    <property type="match status" value="1"/>
</dbReference>
<keyword evidence="4 8" id="KW-0560">Oxidoreductase</keyword>
<evidence type="ECO:0000256" key="3">
    <source>
        <dbReference type="ARBA" id="ARBA00022723"/>
    </source>
</evidence>
<dbReference type="InterPro" id="IPR017972">
    <property type="entry name" value="Cyt_P450_CS"/>
</dbReference>
<evidence type="ECO:0000256" key="5">
    <source>
        <dbReference type="ARBA" id="ARBA00023004"/>
    </source>
</evidence>
<keyword evidence="6 8" id="KW-0503">Monooxygenase</keyword>
<evidence type="ECO:0000313" key="9">
    <source>
        <dbReference type="EMBL" id="MBA0605338.1"/>
    </source>
</evidence>
<evidence type="ECO:0000256" key="7">
    <source>
        <dbReference type="PIRSR" id="PIRSR602401-1"/>
    </source>
</evidence>
<dbReference type="PRINTS" id="PR00463">
    <property type="entry name" value="EP450I"/>
</dbReference>
<dbReference type="EMBL" id="JABFAC010000001">
    <property type="protein sequence ID" value="MBA0605338.1"/>
    <property type="molecule type" value="Genomic_DNA"/>
</dbReference>
<dbReference type="InterPro" id="IPR001128">
    <property type="entry name" value="Cyt_P450"/>
</dbReference>
<protein>
    <recommendedName>
        <fullName evidence="11">Cytochrome P450</fullName>
    </recommendedName>
</protein>
<dbReference type="PANTHER" id="PTHR47947">
    <property type="entry name" value="CYTOCHROME P450 82C3-RELATED"/>
    <property type="match status" value="1"/>
</dbReference>